<protein>
    <submittedName>
        <fullName evidence="7">TetR/AcrR family transcriptional regulator</fullName>
    </submittedName>
</protein>
<dbReference type="PANTHER" id="PTHR47506">
    <property type="entry name" value="TRANSCRIPTIONAL REGULATORY PROTEIN"/>
    <property type="match status" value="1"/>
</dbReference>
<evidence type="ECO:0000256" key="4">
    <source>
        <dbReference type="PROSITE-ProRule" id="PRU00335"/>
    </source>
</evidence>
<feature type="DNA-binding region" description="H-T-H motif" evidence="4">
    <location>
        <begin position="44"/>
        <end position="63"/>
    </location>
</feature>
<feature type="domain" description="HTH tetR-type" evidence="6">
    <location>
        <begin position="21"/>
        <end position="81"/>
    </location>
</feature>
<evidence type="ECO:0000256" key="1">
    <source>
        <dbReference type="ARBA" id="ARBA00023015"/>
    </source>
</evidence>
<keyword evidence="3" id="KW-0804">Transcription</keyword>
<dbReference type="InterPro" id="IPR036271">
    <property type="entry name" value="Tet_transcr_reg_TetR-rel_C_sf"/>
</dbReference>
<dbReference type="KEGG" id="pty:JWV26_11805"/>
<evidence type="ECO:0000313" key="7">
    <source>
        <dbReference type="EMBL" id="QSL95001.1"/>
    </source>
</evidence>
<feature type="region of interest" description="Disordered" evidence="5">
    <location>
        <begin position="1"/>
        <end position="22"/>
    </location>
</feature>
<dbReference type="PROSITE" id="PS50977">
    <property type="entry name" value="HTH_TETR_2"/>
    <property type="match status" value="1"/>
</dbReference>
<dbReference type="Pfam" id="PF00440">
    <property type="entry name" value="TetR_N"/>
    <property type="match status" value="1"/>
</dbReference>
<dbReference type="InterPro" id="IPR009057">
    <property type="entry name" value="Homeodomain-like_sf"/>
</dbReference>
<dbReference type="InterPro" id="IPR011075">
    <property type="entry name" value="TetR_C"/>
</dbReference>
<evidence type="ECO:0000256" key="3">
    <source>
        <dbReference type="ARBA" id="ARBA00023163"/>
    </source>
</evidence>
<dbReference type="SUPFAM" id="SSF46689">
    <property type="entry name" value="Homeodomain-like"/>
    <property type="match status" value="1"/>
</dbReference>
<dbReference type="Proteomes" id="UP000663658">
    <property type="component" value="Chromosome"/>
</dbReference>
<evidence type="ECO:0000313" key="8">
    <source>
        <dbReference type="Proteomes" id="UP000663658"/>
    </source>
</evidence>
<evidence type="ECO:0000256" key="5">
    <source>
        <dbReference type="SAM" id="MobiDB-lite"/>
    </source>
</evidence>
<evidence type="ECO:0000256" key="2">
    <source>
        <dbReference type="ARBA" id="ARBA00023125"/>
    </source>
</evidence>
<dbReference type="RefSeq" id="WP_206419139.1">
    <property type="nucleotide sequence ID" value="NZ_CP070505.1"/>
</dbReference>
<organism evidence="7 8">
    <name type="scientific">Ectopseudomonas toyotomiensis</name>
    <dbReference type="NCBI Taxonomy" id="554344"/>
    <lineage>
        <taxon>Bacteria</taxon>
        <taxon>Pseudomonadati</taxon>
        <taxon>Pseudomonadota</taxon>
        <taxon>Gammaproteobacteria</taxon>
        <taxon>Pseudomonadales</taxon>
        <taxon>Pseudomonadaceae</taxon>
        <taxon>Ectopseudomonas</taxon>
    </lineage>
</organism>
<dbReference type="InterPro" id="IPR001647">
    <property type="entry name" value="HTH_TetR"/>
</dbReference>
<dbReference type="SUPFAM" id="SSF48498">
    <property type="entry name" value="Tetracyclin repressor-like, C-terminal domain"/>
    <property type="match status" value="1"/>
</dbReference>
<dbReference type="AlphaFoldDB" id="A0ABD7E2P2"/>
<dbReference type="EMBL" id="CP070505">
    <property type="protein sequence ID" value="QSL95001.1"/>
    <property type="molecule type" value="Genomic_DNA"/>
</dbReference>
<name>A0ABD7E2P2_9GAMM</name>
<evidence type="ECO:0000259" key="6">
    <source>
        <dbReference type="PROSITE" id="PS50977"/>
    </source>
</evidence>
<reference evidence="7 8" key="1">
    <citation type="submission" date="2021-02" db="EMBL/GenBank/DDBJ databases">
        <title>Whole genome sequencing of Pseudomonas alcaliphila strain SM2.</title>
        <authorList>
            <person name="Alshamsi M.S."/>
            <person name="Sudalaimuthuasari N."/>
            <person name="Kundu B."/>
            <person name="AlMaskari R.S."/>
            <person name="Elmahi Y."/>
            <person name="Mundra S."/>
            <person name="Chandran S."/>
            <person name="Malik S."/>
            <person name="Hazzouri K.M."/>
            <person name="Amiri K.M.A."/>
        </authorList>
    </citation>
    <scope>NUCLEOTIDE SEQUENCE [LARGE SCALE GENOMIC DNA]</scope>
    <source>
        <strain evidence="7 8">SM2</strain>
    </source>
</reference>
<dbReference type="PANTHER" id="PTHR47506:SF6">
    <property type="entry name" value="HTH-TYPE TRANSCRIPTIONAL REPRESSOR NEMR"/>
    <property type="match status" value="1"/>
</dbReference>
<accession>A0ABD7E2P2</accession>
<proteinExistence type="predicted"/>
<dbReference type="Pfam" id="PF16925">
    <property type="entry name" value="TetR_C_13"/>
    <property type="match status" value="1"/>
</dbReference>
<dbReference type="PRINTS" id="PR00455">
    <property type="entry name" value="HTHTETR"/>
</dbReference>
<keyword evidence="1" id="KW-0805">Transcription regulation</keyword>
<dbReference type="GO" id="GO:0003677">
    <property type="term" value="F:DNA binding"/>
    <property type="evidence" value="ECO:0007669"/>
    <property type="project" value="UniProtKB-UniRule"/>
</dbReference>
<keyword evidence="2 4" id="KW-0238">DNA-binding</keyword>
<sequence length="210" mass="23807">MTIAKPVARRGRPPKVPREREDTREALLRCGMEVLSEQGFAATGIDGVLKRINVPKGSFYHYFDSKEAFGRAVLDRYANRFARKLDRLLLEEAVPPLQRIRNFVEDAKAGMTKYEFRRGCLVGNLGQEIMVLPESFRLALEHTLLDWQERLACCLQEAASQGQVDIDSDCASLAAFFWIGWEGAVLRSKLSRDLRPLEIFSEGFIAAITR</sequence>
<gene>
    <name evidence="7" type="ORF">JWV26_11805</name>
</gene>
<dbReference type="Gene3D" id="1.10.357.10">
    <property type="entry name" value="Tetracycline Repressor, domain 2"/>
    <property type="match status" value="1"/>
</dbReference>